<evidence type="ECO:0000313" key="8">
    <source>
        <dbReference type="Proteomes" id="UP000509638"/>
    </source>
</evidence>
<sequence>MTTIGIHDLAVATASHVVELDDLAERAGIDPAKFRVGLGQEQMSIPGLDEDIVTMGAAAAQRIIDRHGVDGIRTLFFATETGIDQSRAAGVHVHELLDLPRSVRVVELKQACYSATAALQAAAGLIARNPGERVLVIASDVARYELDTAAEPTQGAGAVAFLVSADPALAVLELAAGVHTAEVDDFWRPNDSVTAVVDGKLSVSAYLDGVAGAWDDYRSRGGVDIADIDWFCHHQPFTKMAVKAHRALGQHVGVELDPELVTATTGYNRRIGNSYTASLYMALAALLDGENDLAGSRIGLFSYGSGSVSEFFTLVVQPGYREATRGAETEAILAARTPVDVPTYRDLHDAAHRDSTVDVEIEPASAGPFHFAGLAGRARRYGRD</sequence>
<dbReference type="Pfam" id="PF08540">
    <property type="entry name" value="HMG_CoA_synt_C"/>
    <property type="match status" value="2"/>
</dbReference>
<feature type="domain" description="Hydroxymethylglutaryl-coenzyme A synthase C-terminal" evidence="6">
    <location>
        <begin position="261"/>
        <end position="319"/>
    </location>
</feature>
<dbReference type="InterPro" id="IPR016039">
    <property type="entry name" value="Thiolase-like"/>
</dbReference>
<dbReference type="GO" id="GO:0006084">
    <property type="term" value="P:acetyl-CoA metabolic process"/>
    <property type="evidence" value="ECO:0007669"/>
    <property type="project" value="InterPro"/>
</dbReference>
<dbReference type="AlphaFoldDB" id="A0A7D5F3L8"/>
<dbReference type="CDD" id="cd00827">
    <property type="entry name" value="init_cond_enzymes"/>
    <property type="match status" value="1"/>
</dbReference>
<dbReference type="Pfam" id="PF01154">
    <property type="entry name" value="HMG_CoA_synt_N"/>
    <property type="match status" value="1"/>
</dbReference>
<dbReference type="InterPro" id="IPR011554">
    <property type="entry name" value="HMG_CoA_synthase_prok"/>
</dbReference>
<evidence type="ECO:0000313" key="7">
    <source>
        <dbReference type="EMBL" id="QLD10547.1"/>
    </source>
</evidence>
<comment type="similarity">
    <text evidence="1">Belongs to the thiolase-like superfamily. HMG-CoA synthase family.</text>
</comment>
<dbReference type="EMBL" id="CP058316">
    <property type="protein sequence ID" value="QLD10547.1"/>
    <property type="molecule type" value="Genomic_DNA"/>
</dbReference>
<dbReference type="PANTHER" id="PTHR43323:SF2">
    <property type="entry name" value="HYDROXYMETHYLGLUTARYL-COA SYNTHASE"/>
    <property type="match status" value="1"/>
</dbReference>
<feature type="binding site" evidence="4">
    <location>
        <position position="243"/>
    </location>
    <ligand>
        <name>(3S)-3-hydroxy-3-methylglutaryl-CoA</name>
        <dbReference type="ChEBI" id="CHEBI:43074"/>
    </ligand>
</feature>
<keyword evidence="7" id="KW-0012">Acyltransferase</keyword>
<feature type="domain" description="Hydroxymethylglutaryl-coenzyme A synthase N-terminal" evidence="5">
    <location>
        <begin position="3"/>
        <end position="166"/>
    </location>
</feature>
<dbReference type="PANTHER" id="PTHR43323">
    <property type="entry name" value="3-HYDROXY-3-METHYLGLUTARYL COENZYME A SYNTHASE"/>
    <property type="match status" value="1"/>
</dbReference>
<reference evidence="7 8" key="1">
    <citation type="submission" date="2020-06" db="EMBL/GenBank/DDBJ databases">
        <authorList>
            <person name="Jo H."/>
        </authorList>
    </citation>
    <scope>NUCLEOTIDE SEQUENCE [LARGE SCALE GENOMIC DNA]</scope>
    <source>
        <strain evidence="7 8">I46</strain>
    </source>
</reference>
<feature type="active site" description="Proton donor/acceptor" evidence="3">
    <location>
        <position position="80"/>
    </location>
</feature>
<organism evidence="7 8">
    <name type="scientific">Microbacterium oleivorans</name>
    <dbReference type="NCBI Taxonomy" id="273677"/>
    <lineage>
        <taxon>Bacteria</taxon>
        <taxon>Bacillati</taxon>
        <taxon>Actinomycetota</taxon>
        <taxon>Actinomycetes</taxon>
        <taxon>Micrococcales</taxon>
        <taxon>Microbacteriaceae</taxon>
        <taxon>Microbacterium</taxon>
    </lineage>
</organism>
<evidence type="ECO:0000256" key="3">
    <source>
        <dbReference type="PIRSR" id="PIRSR611554-1"/>
    </source>
</evidence>
<evidence type="ECO:0000256" key="4">
    <source>
        <dbReference type="PIRSR" id="PIRSR611554-2"/>
    </source>
</evidence>
<feature type="active site" description="Proton donor/acceptor" evidence="3">
    <location>
        <position position="234"/>
    </location>
</feature>
<feature type="binding site" evidence="4">
    <location>
        <position position="273"/>
    </location>
    <ligand>
        <name>(3S)-3-hydroxy-3-methylglutaryl-CoA</name>
        <dbReference type="ChEBI" id="CHEBI:43074"/>
    </ligand>
</feature>
<gene>
    <name evidence="7" type="ORF">HW566_01370</name>
</gene>
<dbReference type="GO" id="GO:0004421">
    <property type="term" value="F:hydroxymethylglutaryl-CoA synthase activity"/>
    <property type="evidence" value="ECO:0007669"/>
    <property type="project" value="UniProtKB-EC"/>
</dbReference>
<evidence type="ECO:0000256" key="2">
    <source>
        <dbReference type="ARBA" id="ARBA00022679"/>
    </source>
</evidence>
<feature type="domain" description="Hydroxymethylglutaryl-coenzyme A synthase C-terminal" evidence="6">
    <location>
        <begin position="177"/>
        <end position="245"/>
    </location>
</feature>
<evidence type="ECO:0000259" key="5">
    <source>
        <dbReference type="Pfam" id="PF01154"/>
    </source>
</evidence>
<feature type="binding site" evidence="4">
    <location>
        <position position="144"/>
    </location>
    <ligand>
        <name>(3S)-3-hydroxy-3-methylglutaryl-CoA</name>
        <dbReference type="ChEBI" id="CHEBI:43074"/>
    </ligand>
</feature>
<evidence type="ECO:0000256" key="1">
    <source>
        <dbReference type="ARBA" id="ARBA00007061"/>
    </source>
</evidence>
<dbReference type="RefSeq" id="WP_178009740.1">
    <property type="nucleotide sequence ID" value="NZ_CP058316.1"/>
</dbReference>
<feature type="active site" description="Acyl-thioester intermediate" evidence="3">
    <location>
        <position position="112"/>
    </location>
</feature>
<dbReference type="InterPro" id="IPR013528">
    <property type="entry name" value="HMG_CoA_synth_N"/>
</dbReference>
<dbReference type="InterPro" id="IPR013746">
    <property type="entry name" value="HMG_CoA_synt_C_dom"/>
</dbReference>
<accession>A0A7D5F3L8</accession>
<keyword evidence="2 7" id="KW-0808">Transferase</keyword>
<dbReference type="NCBIfam" id="TIGR01835">
    <property type="entry name" value="HMG-CoA-S_prok"/>
    <property type="match status" value="1"/>
</dbReference>
<dbReference type="Gene3D" id="3.40.47.10">
    <property type="match status" value="2"/>
</dbReference>
<protein>
    <submittedName>
        <fullName evidence="7">Hydroxymethylglutaryl-CoA synthase</fullName>
        <ecNumber evidence="7">2.3.3.10</ecNumber>
    </submittedName>
</protein>
<evidence type="ECO:0000259" key="6">
    <source>
        <dbReference type="Pfam" id="PF08540"/>
    </source>
</evidence>
<proteinExistence type="inferred from homology"/>
<name>A0A7D5F3L8_9MICO</name>
<dbReference type="Proteomes" id="UP000509638">
    <property type="component" value="Chromosome"/>
</dbReference>
<dbReference type="EC" id="2.3.3.10" evidence="7"/>
<dbReference type="SUPFAM" id="SSF53901">
    <property type="entry name" value="Thiolase-like"/>
    <property type="match status" value="2"/>
</dbReference>
<feature type="binding site" evidence="4">
    <location>
        <position position="30"/>
    </location>
    <ligand>
        <name>(3S)-3-hydroxy-3-methylglutaryl-CoA</name>
        <dbReference type="ChEBI" id="CHEBI:43074"/>
    </ligand>
</feature>